<evidence type="ECO:0000256" key="2">
    <source>
        <dbReference type="SAM" id="Phobius"/>
    </source>
</evidence>
<keyword evidence="2" id="KW-0812">Transmembrane</keyword>
<evidence type="ECO:0000256" key="1">
    <source>
        <dbReference type="SAM" id="MobiDB-lite"/>
    </source>
</evidence>
<feature type="transmembrane region" description="Helical" evidence="2">
    <location>
        <begin position="132"/>
        <end position="155"/>
    </location>
</feature>
<keyword evidence="2" id="KW-0472">Membrane</keyword>
<evidence type="ECO:0008006" key="5">
    <source>
        <dbReference type="Google" id="ProtNLM"/>
    </source>
</evidence>
<proteinExistence type="predicted"/>
<feature type="compositionally biased region" description="Basic and acidic residues" evidence="1">
    <location>
        <begin position="288"/>
        <end position="297"/>
    </location>
</feature>
<feature type="transmembrane region" description="Helical" evidence="2">
    <location>
        <begin position="190"/>
        <end position="213"/>
    </location>
</feature>
<organism evidence="3 4">
    <name type="scientific">Symmachiella dynata</name>
    <dbReference type="NCBI Taxonomy" id="2527995"/>
    <lineage>
        <taxon>Bacteria</taxon>
        <taxon>Pseudomonadati</taxon>
        <taxon>Planctomycetota</taxon>
        <taxon>Planctomycetia</taxon>
        <taxon>Planctomycetales</taxon>
        <taxon>Planctomycetaceae</taxon>
        <taxon>Symmachiella</taxon>
    </lineage>
</organism>
<feature type="region of interest" description="Disordered" evidence="1">
    <location>
        <begin position="284"/>
        <end position="304"/>
    </location>
</feature>
<accession>A0A517ZR54</accession>
<dbReference type="AlphaFoldDB" id="A0A517ZR54"/>
<dbReference type="KEGG" id="sdyn:Mal52_34620"/>
<feature type="region of interest" description="Disordered" evidence="1">
    <location>
        <begin position="39"/>
        <end position="92"/>
    </location>
</feature>
<keyword evidence="2" id="KW-1133">Transmembrane helix</keyword>
<gene>
    <name evidence="3" type="ORF">Mal52_34620</name>
</gene>
<evidence type="ECO:0000313" key="4">
    <source>
        <dbReference type="Proteomes" id="UP000319383"/>
    </source>
</evidence>
<dbReference type="Proteomes" id="UP000319383">
    <property type="component" value="Chromosome"/>
</dbReference>
<feature type="transmembrane region" description="Helical" evidence="2">
    <location>
        <begin position="161"/>
        <end position="178"/>
    </location>
</feature>
<feature type="transmembrane region" description="Helical" evidence="2">
    <location>
        <begin position="315"/>
        <end position="337"/>
    </location>
</feature>
<protein>
    <recommendedName>
        <fullName evidence="5">Zinc finger/thioredoxin putative domain-containing protein</fullName>
    </recommendedName>
</protein>
<evidence type="ECO:0000313" key="3">
    <source>
        <dbReference type="EMBL" id="QDU44976.1"/>
    </source>
</evidence>
<feature type="compositionally biased region" description="Basic residues" evidence="1">
    <location>
        <begin position="42"/>
        <end position="52"/>
    </location>
</feature>
<dbReference type="EMBL" id="CP036276">
    <property type="protein sequence ID" value="QDU44976.1"/>
    <property type="molecule type" value="Genomic_DNA"/>
</dbReference>
<feature type="compositionally biased region" description="Basic and acidic residues" evidence="1">
    <location>
        <begin position="64"/>
        <end position="73"/>
    </location>
</feature>
<name>A0A517ZR54_9PLAN</name>
<reference evidence="3 4" key="1">
    <citation type="submission" date="2019-02" db="EMBL/GenBank/DDBJ databases">
        <title>Deep-cultivation of Planctomycetes and their phenomic and genomic characterization uncovers novel biology.</title>
        <authorList>
            <person name="Wiegand S."/>
            <person name="Jogler M."/>
            <person name="Boedeker C."/>
            <person name="Pinto D."/>
            <person name="Vollmers J."/>
            <person name="Rivas-Marin E."/>
            <person name="Kohn T."/>
            <person name="Peeters S.H."/>
            <person name="Heuer A."/>
            <person name="Rast P."/>
            <person name="Oberbeckmann S."/>
            <person name="Bunk B."/>
            <person name="Jeske O."/>
            <person name="Meyerdierks A."/>
            <person name="Storesund J.E."/>
            <person name="Kallscheuer N."/>
            <person name="Luecker S."/>
            <person name="Lage O.M."/>
            <person name="Pohl T."/>
            <person name="Merkel B.J."/>
            <person name="Hornburger P."/>
            <person name="Mueller R.-W."/>
            <person name="Bruemmer F."/>
            <person name="Labrenz M."/>
            <person name="Spormann A.M."/>
            <person name="Op den Camp H."/>
            <person name="Overmann J."/>
            <person name="Amann R."/>
            <person name="Jetten M.S.M."/>
            <person name="Mascher T."/>
            <person name="Medema M.H."/>
            <person name="Devos D.P."/>
            <person name="Kaster A.-K."/>
            <person name="Ovreas L."/>
            <person name="Rohde M."/>
            <person name="Galperin M.Y."/>
            <person name="Jogler C."/>
        </authorList>
    </citation>
    <scope>NUCLEOTIDE SEQUENCE [LARGE SCALE GENOMIC DNA]</scope>
    <source>
        <strain evidence="3 4">Mal52</strain>
    </source>
</reference>
<sequence length="346" mass="38415">MSNPIRVECTHCSSTFRVKSAGAIGKTVDCPKCSGKFVIQKPRPKSKPKPKPKPAPELAPDENVFVRDIDENRRARRQRRRTPQVEEEVHEPEEVPLALALPQLRRLKKKTDPSEELEEETGWLSMGMGVPVWIIGGLLGSLVGLGLWAFIGFLIPFPLGWMAVGMGFLVGLGVRFSAGEDDGIGPGITAAVITLFAIILAKLITAMIIASMLTDIVMGPPANVEDLSIQQVADKIVDERMDAGQDIQWPDDQWRLDDVGQDVSSEYPEDIWAEAVERWEEMPPEEQQELRENAEKDLELEEEGHEEFEAEGVGFIFLLSFGLLDFIWIPVAVFTAFQLGANIADN</sequence>
<keyword evidence="4" id="KW-1185">Reference proteome</keyword>